<dbReference type="InterPro" id="IPR051499">
    <property type="entry name" value="Phosducin-like_reg"/>
</dbReference>
<organism evidence="4 5">
    <name type="scientific">Dothidotthia symphoricarpi CBS 119687</name>
    <dbReference type="NCBI Taxonomy" id="1392245"/>
    <lineage>
        <taxon>Eukaryota</taxon>
        <taxon>Fungi</taxon>
        <taxon>Dikarya</taxon>
        <taxon>Ascomycota</taxon>
        <taxon>Pezizomycotina</taxon>
        <taxon>Dothideomycetes</taxon>
        <taxon>Pleosporomycetidae</taxon>
        <taxon>Pleosporales</taxon>
        <taxon>Dothidotthiaceae</taxon>
        <taxon>Dothidotthia</taxon>
    </lineage>
</organism>
<dbReference type="EMBL" id="ML977513">
    <property type="protein sequence ID" value="KAF2126337.1"/>
    <property type="molecule type" value="Genomic_DNA"/>
</dbReference>
<evidence type="ECO:0000313" key="5">
    <source>
        <dbReference type="Proteomes" id="UP000799771"/>
    </source>
</evidence>
<feature type="compositionally biased region" description="Acidic residues" evidence="2">
    <location>
        <begin position="27"/>
        <end position="42"/>
    </location>
</feature>
<dbReference type="PANTHER" id="PTHR46052:SF1">
    <property type="entry name" value="PHOSDUCIN-LIKE PROTEIN"/>
    <property type="match status" value="1"/>
</dbReference>
<evidence type="ECO:0000256" key="2">
    <source>
        <dbReference type="SAM" id="MobiDB-lite"/>
    </source>
</evidence>
<name>A0A6A6A5Z3_9PLEO</name>
<feature type="domain" description="Phosducin" evidence="3">
    <location>
        <begin position="74"/>
        <end position="268"/>
    </location>
</feature>
<proteinExistence type="inferred from homology"/>
<dbReference type="Proteomes" id="UP000799771">
    <property type="component" value="Unassembled WGS sequence"/>
</dbReference>
<dbReference type="InterPro" id="IPR024253">
    <property type="entry name" value="Phosducin_thioredoxin-like_dom"/>
</dbReference>
<dbReference type="Pfam" id="PF02114">
    <property type="entry name" value="Phosducin"/>
    <property type="match status" value="1"/>
</dbReference>
<keyword evidence="5" id="KW-1185">Reference proteome</keyword>
<dbReference type="Gene3D" id="3.40.30.10">
    <property type="entry name" value="Glutaredoxin"/>
    <property type="match status" value="1"/>
</dbReference>
<dbReference type="InterPro" id="IPR036249">
    <property type="entry name" value="Thioredoxin-like_sf"/>
</dbReference>
<dbReference type="GO" id="GO:0008277">
    <property type="term" value="P:regulation of G protein-coupled receptor signaling pathway"/>
    <property type="evidence" value="ECO:0007669"/>
    <property type="project" value="InterPro"/>
</dbReference>
<dbReference type="CDD" id="cd02987">
    <property type="entry name" value="Phd_like_Phd"/>
    <property type="match status" value="1"/>
</dbReference>
<comment type="similarity">
    <text evidence="1">Belongs to the phosducin family.</text>
</comment>
<feature type="compositionally biased region" description="Basic and acidic residues" evidence="2">
    <location>
        <begin position="12"/>
        <end position="26"/>
    </location>
</feature>
<dbReference type="AlphaFoldDB" id="A0A6A6A5Z3"/>
<dbReference type="SUPFAM" id="SSF52833">
    <property type="entry name" value="Thioredoxin-like"/>
    <property type="match status" value="1"/>
</dbReference>
<sequence>MTTSAAQDEFNELLRDKDHESRHPEDRLDDSDLSDPESAGADDDYREKVDTDDELDIPADMRSNYYMPSIRSEANTGPKGVIADAQAFEQAKKQQRRFTWKKTASPQQYSVAAYHQDDRFSSDEDNDDGFMKRWREARLLELTNAGERIRSRTNSPSRRVYGNMPLVDGEGYLNAIEKVGSDTTVVVFIYDDMSEISNMVEEYMLEVARRNDTTRFVKFHYADAEMDLMGVPAVLAYKGGEKFAGLVPLVDELPADSELSAVSLETCFRQHRIL</sequence>
<evidence type="ECO:0000256" key="1">
    <source>
        <dbReference type="ARBA" id="ARBA00009686"/>
    </source>
</evidence>
<accession>A0A6A6A5Z3</accession>
<dbReference type="GeneID" id="54412132"/>
<gene>
    <name evidence="4" type="ORF">P153DRAFT_399123</name>
</gene>
<evidence type="ECO:0000259" key="3">
    <source>
        <dbReference type="Pfam" id="PF02114"/>
    </source>
</evidence>
<feature type="region of interest" description="Disordered" evidence="2">
    <location>
        <begin position="1"/>
        <end position="62"/>
    </location>
</feature>
<dbReference type="PANTHER" id="PTHR46052">
    <property type="entry name" value="PHOSDUCIN-LIKE PROTEIN"/>
    <property type="match status" value="1"/>
</dbReference>
<protein>
    <submittedName>
        <fullName evidence="4">Phosducin</fullName>
    </submittedName>
</protein>
<dbReference type="OrthoDB" id="70588at2759"/>
<evidence type="ECO:0000313" key="4">
    <source>
        <dbReference type="EMBL" id="KAF2126337.1"/>
    </source>
</evidence>
<reference evidence="4" key="1">
    <citation type="journal article" date="2020" name="Stud. Mycol.">
        <title>101 Dothideomycetes genomes: a test case for predicting lifestyles and emergence of pathogens.</title>
        <authorList>
            <person name="Haridas S."/>
            <person name="Albert R."/>
            <person name="Binder M."/>
            <person name="Bloem J."/>
            <person name="Labutti K."/>
            <person name="Salamov A."/>
            <person name="Andreopoulos B."/>
            <person name="Baker S."/>
            <person name="Barry K."/>
            <person name="Bills G."/>
            <person name="Bluhm B."/>
            <person name="Cannon C."/>
            <person name="Castanera R."/>
            <person name="Culley D."/>
            <person name="Daum C."/>
            <person name="Ezra D."/>
            <person name="Gonzalez J."/>
            <person name="Henrissat B."/>
            <person name="Kuo A."/>
            <person name="Liang C."/>
            <person name="Lipzen A."/>
            <person name="Lutzoni F."/>
            <person name="Magnuson J."/>
            <person name="Mondo S."/>
            <person name="Nolan M."/>
            <person name="Ohm R."/>
            <person name="Pangilinan J."/>
            <person name="Park H.-J."/>
            <person name="Ramirez L."/>
            <person name="Alfaro M."/>
            <person name="Sun H."/>
            <person name="Tritt A."/>
            <person name="Yoshinaga Y."/>
            <person name="Zwiers L.-H."/>
            <person name="Turgeon B."/>
            <person name="Goodwin S."/>
            <person name="Spatafora J."/>
            <person name="Crous P."/>
            <person name="Grigoriev I."/>
        </authorList>
    </citation>
    <scope>NUCLEOTIDE SEQUENCE</scope>
    <source>
        <strain evidence="4">CBS 119687</strain>
    </source>
</reference>
<dbReference type="InterPro" id="IPR001200">
    <property type="entry name" value="Phosducin"/>
</dbReference>
<dbReference type="RefSeq" id="XP_033520729.1">
    <property type="nucleotide sequence ID" value="XM_033671700.1"/>
</dbReference>